<dbReference type="Proteomes" id="UP000887572">
    <property type="component" value="Unplaced"/>
</dbReference>
<evidence type="ECO:0000313" key="1">
    <source>
        <dbReference type="Proteomes" id="UP000887572"/>
    </source>
</evidence>
<dbReference type="AlphaFoldDB" id="A0A914HBB7"/>
<proteinExistence type="predicted"/>
<protein>
    <submittedName>
        <fullName evidence="2">Uncharacterized protein</fullName>
    </submittedName>
</protein>
<keyword evidence="1" id="KW-1185">Reference proteome</keyword>
<sequence length="69" mass="7535">MPGESILHAWDELFTSADRSIGTGETGGRTARFGGIRSFAHPTRRLDENDDDDRAAWPLLVVGNKSIPP</sequence>
<evidence type="ECO:0000313" key="2">
    <source>
        <dbReference type="WBParaSite" id="Gr19_v10_g15775.t1"/>
    </source>
</evidence>
<name>A0A914HBB7_GLORO</name>
<dbReference type="WBParaSite" id="Gr19_v10_g15775.t1">
    <property type="protein sequence ID" value="Gr19_v10_g15775.t1"/>
    <property type="gene ID" value="Gr19_v10_g15775"/>
</dbReference>
<organism evidence="1 2">
    <name type="scientific">Globodera rostochiensis</name>
    <name type="common">Golden nematode worm</name>
    <name type="synonym">Heterodera rostochiensis</name>
    <dbReference type="NCBI Taxonomy" id="31243"/>
    <lineage>
        <taxon>Eukaryota</taxon>
        <taxon>Metazoa</taxon>
        <taxon>Ecdysozoa</taxon>
        <taxon>Nematoda</taxon>
        <taxon>Chromadorea</taxon>
        <taxon>Rhabditida</taxon>
        <taxon>Tylenchina</taxon>
        <taxon>Tylenchomorpha</taxon>
        <taxon>Tylenchoidea</taxon>
        <taxon>Heteroderidae</taxon>
        <taxon>Heteroderinae</taxon>
        <taxon>Globodera</taxon>
    </lineage>
</organism>
<reference evidence="2" key="1">
    <citation type="submission" date="2022-11" db="UniProtKB">
        <authorList>
            <consortium name="WormBaseParasite"/>
        </authorList>
    </citation>
    <scope>IDENTIFICATION</scope>
</reference>
<accession>A0A914HBB7</accession>